<dbReference type="InterPro" id="IPR043749">
    <property type="entry name" value="DUF5694"/>
</dbReference>
<sequence length="281" mass="31904">MLERLTAGRKIGRLILCLLSITNAHSQAVLNTSCEQPVDQAKIVVLGMFHFASKENLLRQSFDDIQSNKSQRDIKELVNRLAKFAPTKIAVERPYYTDEELNQRYQLFLEGKYNLTPEETDQIAFRLAKKLGHKRLYTVYHPGGFEVDSAVAYAQNHAQACLYDSIVSIGRRLLDTLDAKIEDKGIIGGLKYFNSQEAIALNHLTYFYLSRIGDRSNRIGADLVADWYEVNLKVFSNICDLAKDKNDRVLVIYGQGHSKILSDLIRSAPTLELVDIAEYLE</sequence>
<dbReference type="Pfam" id="PF18950">
    <property type="entry name" value="DUF5694"/>
    <property type="match status" value="1"/>
</dbReference>
<organism evidence="1">
    <name type="scientific">Roseihalotalea indica</name>
    <dbReference type="NCBI Taxonomy" id="2867963"/>
    <lineage>
        <taxon>Bacteria</taxon>
        <taxon>Pseudomonadati</taxon>
        <taxon>Bacteroidota</taxon>
        <taxon>Cytophagia</taxon>
        <taxon>Cytophagales</taxon>
        <taxon>Catalimonadaceae</taxon>
        <taxon>Roseihalotalea</taxon>
    </lineage>
</organism>
<dbReference type="EMBL" id="CP120682">
    <property type="protein sequence ID" value="WKN34030.1"/>
    <property type="molecule type" value="Genomic_DNA"/>
</dbReference>
<proteinExistence type="predicted"/>
<gene>
    <name evidence="1" type="ORF">K4G66_16745</name>
</gene>
<reference evidence="1" key="2">
    <citation type="journal article" date="2024" name="Antonie Van Leeuwenhoek">
        <title>Roseihalotalea indica gen. nov., sp. nov., a halophilic Bacteroidetes from mesopelagic Southwest Indian Ocean with higher carbohydrate metabolic potential.</title>
        <authorList>
            <person name="Chen B."/>
            <person name="Zhang M."/>
            <person name="Lin D."/>
            <person name="Ye J."/>
            <person name="Tang K."/>
        </authorList>
    </citation>
    <scope>NUCLEOTIDE SEQUENCE</scope>
    <source>
        <strain evidence="1">TK19036</strain>
    </source>
</reference>
<protein>
    <submittedName>
        <fullName evidence="1">DUF5694 domain-containing protein</fullName>
    </submittedName>
</protein>
<reference evidence="1" key="1">
    <citation type="journal article" date="2023" name="Comput. Struct. Biotechnol. J.">
        <title>Discovery of a novel marine Bacteroidetes with a rich repertoire of carbohydrate-active enzymes.</title>
        <authorList>
            <person name="Chen B."/>
            <person name="Liu G."/>
            <person name="Chen Q."/>
            <person name="Wang H."/>
            <person name="Liu L."/>
            <person name="Tang K."/>
        </authorList>
    </citation>
    <scope>NUCLEOTIDE SEQUENCE</scope>
    <source>
        <strain evidence="1">TK19036</strain>
    </source>
</reference>
<evidence type="ECO:0000313" key="1">
    <source>
        <dbReference type="EMBL" id="WKN34030.1"/>
    </source>
</evidence>
<name>A0AA49JEK6_9BACT</name>
<dbReference type="AlphaFoldDB" id="A0AA49JEK6"/>
<accession>A0AA49JEK6</accession>